<sequence>MGIPLSHFFCISDLQQRLENFTPSSIAQELPEAAVLLALTASEQEPEIIFTQRSAHLTSHAGQVAFPGGKKDPEDIDLYQTALREAEEEIALPRNSVQLLGQLSQVVSRQGILVNPYIGLVEGEHELLANEGELDAIFHVPVSHFLSTPPDCFDCIKHPGGALYIPCYFYDEFEIWGLSAMILSEFLEVGFDAGFDLWEKPADSKIRYR</sequence>
<dbReference type="GO" id="GO:0046872">
    <property type="term" value="F:metal ion binding"/>
    <property type="evidence" value="ECO:0007669"/>
    <property type="project" value="UniProtKB-KW"/>
</dbReference>
<evidence type="ECO:0000256" key="4">
    <source>
        <dbReference type="ARBA" id="ARBA00022801"/>
    </source>
</evidence>
<proteinExistence type="predicted"/>
<dbReference type="AlphaFoldDB" id="A0AA37W8Z6"/>
<keyword evidence="6" id="KW-0464">Manganese</keyword>
<dbReference type="PANTHER" id="PTHR12992:SF11">
    <property type="entry name" value="MITOCHONDRIAL COENZYME A DIPHOSPHATASE NUDT8"/>
    <property type="match status" value="1"/>
</dbReference>
<organism evidence="8 9">
    <name type="scientific">Litoribrevibacter albus</name>
    <dbReference type="NCBI Taxonomy" id="1473156"/>
    <lineage>
        <taxon>Bacteria</taxon>
        <taxon>Pseudomonadati</taxon>
        <taxon>Pseudomonadota</taxon>
        <taxon>Gammaproteobacteria</taxon>
        <taxon>Oceanospirillales</taxon>
        <taxon>Oceanospirillaceae</taxon>
        <taxon>Litoribrevibacter</taxon>
    </lineage>
</organism>
<keyword evidence="5" id="KW-0460">Magnesium</keyword>
<evidence type="ECO:0000256" key="3">
    <source>
        <dbReference type="ARBA" id="ARBA00022723"/>
    </source>
</evidence>
<name>A0AA37W8Z6_9GAMM</name>
<reference evidence="8" key="1">
    <citation type="journal article" date="2014" name="Int. J. Syst. Evol. Microbiol.">
        <title>Complete genome sequence of Corynebacterium casei LMG S-19264T (=DSM 44701T), isolated from a smear-ripened cheese.</title>
        <authorList>
            <consortium name="US DOE Joint Genome Institute (JGI-PGF)"/>
            <person name="Walter F."/>
            <person name="Albersmeier A."/>
            <person name="Kalinowski J."/>
            <person name="Ruckert C."/>
        </authorList>
    </citation>
    <scope>NUCLEOTIDE SEQUENCE</scope>
    <source>
        <strain evidence="8">NBRC 110071</strain>
    </source>
</reference>
<dbReference type="SUPFAM" id="SSF55811">
    <property type="entry name" value="Nudix"/>
    <property type="match status" value="1"/>
</dbReference>
<comment type="cofactor">
    <cofactor evidence="2">
        <name>Mg(2+)</name>
        <dbReference type="ChEBI" id="CHEBI:18420"/>
    </cofactor>
</comment>
<dbReference type="EMBL" id="BSNM01000015">
    <property type="protein sequence ID" value="GLQ32066.1"/>
    <property type="molecule type" value="Genomic_DNA"/>
</dbReference>
<feature type="domain" description="Nudix hydrolase" evidence="7">
    <location>
        <begin position="30"/>
        <end position="163"/>
    </location>
</feature>
<evidence type="ECO:0000256" key="5">
    <source>
        <dbReference type="ARBA" id="ARBA00022842"/>
    </source>
</evidence>
<evidence type="ECO:0000313" key="8">
    <source>
        <dbReference type="EMBL" id="GLQ32066.1"/>
    </source>
</evidence>
<dbReference type="PROSITE" id="PS51462">
    <property type="entry name" value="NUDIX"/>
    <property type="match status" value="1"/>
</dbReference>
<dbReference type="Gene3D" id="3.90.79.10">
    <property type="entry name" value="Nucleoside Triphosphate Pyrophosphohydrolase"/>
    <property type="match status" value="1"/>
</dbReference>
<dbReference type="GO" id="GO:0010945">
    <property type="term" value="F:coenzyme A diphosphatase activity"/>
    <property type="evidence" value="ECO:0007669"/>
    <property type="project" value="InterPro"/>
</dbReference>
<dbReference type="Proteomes" id="UP001161389">
    <property type="component" value="Unassembled WGS sequence"/>
</dbReference>
<evidence type="ECO:0000256" key="6">
    <source>
        <dbReference type="ARBA" id="ARBA00023211"/>
    </source>
</evidence>
<reference evidence="8" key="2">
    <citation type="submission" date="2023-01" db="EMBL/GenBank/DDBJ databases">
        <title>Draft genome sequence of Litoribrevibacter albus strain NBRC 110071.</title>
        <authorList>
            <person name="Sun Q."/>
            <person name="Mori K."/>
        </authorList>
    </citation>
    <scope>NUCLEOTIDE SEQUENCE</scope>
    <source>
        <strain evidence="8">NBRC 110071</strain>
    </source>
</reference>
<dbReference type="Pfam" id="PF00293">
    <property type="entry name" value="NUDIX"/>
    <property type="match status" value="1"/>
</dbReference>
<dbReference type="InterPro" id="IPR045121">
    <property type="entry name" value="CoAse"/>
</dbReference>
<dbReference type="InterPro" id="IPR015797">
    <property type="entry name" value="NUDIX_hydrolase-like_dom_sf"/>
</dbReference>
<dbReference type="PANTHER" id="PTHR12992">
    <property type="entry name" value="NUDIX HYDROLASE"/>
    <property type="match status" value="1"/>
</dbReference>
<accession>A0AA37W8Z6</accession>
<evidence type="ECO:0000313" key="9">
    <source>
        <dbReference type="Proteomes" id="UP001161389"/>
    </source>
</evidence>
<keyword evidence="4" id="KW-0378">Hydrolase</keyword>
<protein>
    <submittedName>
        <fullName evidence="8">Coenzyme A pyrophosphatase</fullName>
    </submittedName>
</protein>
<comment type="caution">
    <text evidence="8">The sequence shown here is derived from an EMBL/GenBank/DDBJ whole genome shotgun (WGS) entry which is preliminary data.</text>
</comment>
<evidence type="ECO:0000256" key="1">
    <source>
        <dbReference type="ARBA" id="ARBA00001936"/>
    </source>
</evidence>
<comment type="cofactor">
    <cofactor evidence="1">
        <name>Mn(2+)</name>
        <dbReference type="ChEBI" id="CHEBI:29035"/>
    </cofactor>
</comment>
<gene>
    <name evidence="8" type="ORF">GCM10007876_25450</name>
</gene>
<evidence type="ECO:0000256" key="2">
    <source>
        <dbReference type="ARBA" id="ARBA00001946"/>
    </source>
</evidence>
<dbReference type="NCBIfam" id="NF007980">
    <property type="entry name" value="PRK10707.1"/>
    <property type="match status" value="1"/>
</dbReference>
<dbReference type="InterPro" id="IPR000086">
    <property type="entry name" value="NUDIX_hydrolase_dom"/>
</dbReference>
<evidence type="ECO:0000259" key="7">
    <source>
        <dbReference type="PROSITE" id="PS51462"/>
    </source>
</evidence>
<keyword evidence="3" id="KW-0479">Metal-binding</keyword>
<dbReference type="CDD" id="cd03426">
    <property type="entry name" value="NUDIX_CoAse_Nudt7"/>
    <property type="match status" value="1"/>
</dbReference>
<keyword evidence="9" id="KW-1185">Reference proteome</keyword>